<gene>
    <name evidence="2" type="ORF">K1718_04095</name>
</gene>
<proteinExistence type="predicted"/>
<dbReference type="SMART" id="SM00506">
    <property type="entry name" value="A1pp"/>
    <property type="match status" value="1"/>
</dbReference>
<dbReference type="PANTHER" id="PTHR11106">
    <property type="entry name" value="GANGLIOSIDE INDUCED DIFFERENTIATION ASSOCIATED PROTEIN 2-RELATED"/>
    <property type="match status" value="1"/>
</dbReference>
<dbReference type="NCBIfam" id="NF001664">
    <property type="entry name" value="PRK00431.1-6"/>
    <property type="match status" value="1"/>
</dbReference>
<dbReference type="InterPro" id="IPR043472">
    <property type="entry name" value="Macro_dom-like"/>
</dbReference>
<dbReference type="Pfam" id="PF01661">
    <property type="entry name" value="Macro"/>
    <property type="match status" value="1"/>
</dbReference>
<dbReference type="Gene3D" id="3.40.220.10">
    <property type="entry name" value="Leucine Aminopeptidase, subunit E, domain 1"/>
    <property type="match status" value="1"/>
</dbReference>
<dbReference type="SUPFAM" id="SSF52949">
    <property type="entry name" value="Macro domain-like"/>
    <property type="match status" value="1"/>
</dbReference>
<name>A0ABY8FA90_9HYPH</name>
<reference evidence="2 3" key="1">
    <citation type="submission" date="2023-03" db="EMBL/GenBank/DDBJ databases">
        <title>Roseibium porphyridii sp. nov. and Roseibium rhodosorbium sp. nov. isolated from marine algae, Porphyridium cruentum and Rhodosorus marinus, respectively.</title>
        <authorList>
            <person name="Lee M.W."/>
            <person name="Choi B.J."/>
            <person name="Lee J.K."/>
            <person name="Choi D.G."/>
            <person name="Baek J.H."/>
            <person name="Bayburt H."/>
            <person name="Kim J.M."/>
            <person name="Han D.M."/>
            <person name="Kim K.H."/>
            <person name="Jeon C.O."/>
        </authorList>
    </citation>
    <scope>NUCLEOTIDE SEQUENCE [LARGE SCALE GENOMIC DNA]</scope>
    <source>
        <strain evidence="2 3">KMA01</strain>
    </source>
</reference>
<protein>
    <submittedName>
        <fullName evidence="2">O-acetyl-ADP-ribose deacetylase</fullName>
    </submittedName>
</protein>
<evidence type="ECO:0000313" key="2">
    <source>
        <dbReference type="EMBL" id="WFE92408.1"/>
    </source>
</evidence>
<dbReference type="RefSeq" id="WP_265682407.1">
    <property type="nucleotide sequence ID" value="NZ_CP120863.1"/>
</dbReference>
<keyword evidence="3" id="KW-1185">Reference proteome</keyword>
<dbReference type="PANTHER" id="PTHR11106:SF27">
    <property type="entry name" value="MACRO DOMAIN-CONTAINING PROTEIN"/>
    <property type="match status" value="1"/>
</dbReference>
<dbReference type="EMBL" id="CP120863">
    <property type="protein sequence ID" value="WFE92408.1"/>
    <property type="molecule type" value="Genomic_DNA"/>
</dbReference>
<accession>A0ABY8FA90</accession>
<evidence type="ECO:0000259" key="1">
    <source>
        <dbReference type="PROSITE" id="PS51154"/>
    </source>
</evidence>
<dbReference type="PROSITE" id="PS51154">
    <property type="entry name" value="MACRO"/>
    <property type="match status" value="1"/>
</dbReference>
<dbReference type="Proteomes" id="UP001209803">
    <property type="component" value="Chromosome"/>
</dbReference>
<sequence length="175" mass="18365">MSNAPDRIETLIGDITSLSVDAIVNAANTSLLGGGGVDGAIHRAAGPQLLEECRRLNGCEPGQAKITGGYDLSARHVIHTVGPIWQGGKNGEAEILTSCYESSLRLAAENACESIAFPAISTGVYGYPTDQAAEIATSTISRSLVDHLNIRSVILVAFSEENHRHLLAALGRAED</sequence>
<evidence type="ECO:0000313" key="3">
    <source>
        <dbReference type="Proteomes" id="UP001209803"/>
    </source>
</evidence>
<dbReference type="InterPro" id="IPR002589">
    <property type="entry name" value="Macro_dom"/>
</dbReference>
<organism evidence="2 3">
    <name type="scientific">Roseibium porphyridii</name>
    <dbReference type="NCBI Taxonomy" id="2866279"/>
    <lineage>
        <taxon>Bacteria</taxon>
        <taxon>Pseudomonadati</taxon>
        <taxon>Pseudomonadota</taxon>
        <taxon>Alphaproteobacteria</taxon>
        <taxon>Hyphomicrobiales</taxon>
        <taxon>Stappiaceae</taxon>
        <taxon>Roseibium</taxon>
    </lineage>
</organism>
<feature type="domain" description="Macro" evidence="1">
    <location>
        <begin position="1"/>
        <end position="174"/>
    </location>
</feature>
<dbReference type="CDD" id="cd02908">
    <property type="entry name" value="Macro_OAADPr_deacetylase"/>
    <property type="match status" value="1"/>
</dbReference>